<evidence type="ECO:0000313" key="10">
    <source>
        <dbReference type="Proteomes" id="UP001302367"/>
    </source>
</evidence>
<dbReference type="InterPro" id="IPR052337">
    <property type="entry name" value="SAT4-like"/>
</dbReference>
<evidence type="ECO:0000256" key="1">
    <source>
        <dbReference type="ARBA" id="ARBA00004141"/>
    </source>
</evidence>
<accession>A0ABZ0NNY1</accession>
<dbReference type="EMBL" id="CP134187">
    <property type="protein sequence ID" value="WPB01187.1"/>
    <property type="molecule type" value="Genomic_DNA"/>
</dbReference>
<keyword evidence="10" id="KW-1185">Reference proteome</keyword>
<evidence type="ECO:0000256" key="3">
    <source>
        <dbReference type="ARBA" id="ARBA00022989"/>
    </source>
</evidence>
<keyword evidence="4 7" id="KW-0472">Membrane</keyword>
<gene>
    <name evidence="9" type="ORF">RHO25_005810</name>
</gene>
<dbReference type="PANTHER" id="PTHR33048">
    <property type="entry name" value="PTH11-LIKE INTEGRAL MEMBRANE PROTEIN (AFU_ORTHOLOGUE AFUA_5G11245)"/>
    <property type="match status" value="1"/>
</dbReference>
<dbReference type="RefSeq" id="XP_023452357.2">
    <property type="nucleotide sequence ID" value="XM_023596685.2"/>
</dbReference>
<name>A0ABZ0NNY1_CERBT</name>
<evidence type="ECO:0000256" key="4">
    <source>
        <dbReference type="ARBA" id="ARBA00023136"/>
    </source>
</evidence>
<evidence type="ECO:0000256" key="7">
    <source>
        <dbReference type="SAM" id="Phobius"/>
    </source>
</evidence>
<sequence length="364" mass="40510">MQDLVTSLLFVAATISMIGRLLSRWQRMGGPGFWWDDWTILFVWASSIQMIVILVLKSDDDAAWDSWAVTKDLRKVATLWVFSSAPSYFIGTFGAKVSLVLLYLRVVADNKTFRHVCWVTIFLCMAGLLGFTIGALATLWPLYYYEGDTAIPRQKLLGINFQITVFAIAACNIWLDFVVLLLPLGLLSRVRGISRQWKIWISAIFITGFAATAISIVRLVYIFPLRNSTNVSWDFGWFGMWSEVEVHVSTICANMPPMAGLLRRRWIKSHRRAASEDVSALNTGMVCVGASATTDSGSTQPAADDIEVSRAEAMRALEVGSLDRGGNDVSTDRSGGSFGTDTEKGRNFNNLPVVHEARDVMKER</sequence>
<comment type="subcellular location">
    <subcellularLocation>
        <location evidence="1">Membrane</location>
        <topology evidence="1">Multi-pass membrane protein</topology>
    </subcellularLocation>
</comment>
<protein>
    <recommendedName>
        <fullName evidence="8">Rhodopsin domain-containing protein</fullName>
    </recommendedName>
</protein>
<feature type="transmembrane region" description="Helical" evidence="7">
    <location>
        <begin position="6"/>
        <end position="23"/>
    </location>
</feature>
<keyword evidence="2 7" id="KW-0812">Transmembrane</keyword>
<feature type="transmembrane region" description="Helical" evidence="7">
    <location>
        <begin position="76"/>
        <end position="104"/>
    </location>
</feature>
<feature type="transmembrane region" description="Helical" evidence="7">
    <location>
        <begin position="116"/>
        <end position="143"/>
    </location>
</feature>
<dbReference type="GeneID" id="35427790"/>
<evidence type="ECO:0000313" key="9">
    <source>
        <dbReference type="EMBL" id="WPB01187.1"/>
    </source>
</evidence>
<feature type="region of interest" description="Disordered" evidence="6">
    <location>
        <begin position="321"/>
        <end position="364"/>
    </location>
</feature>
<evidence type="ECO:0000256" key="2">
    <source>
        <dbReference type="ARBA" id="ARBA00022692"/>
    </source>
</evidence>
<feature type="domain" description="Rhodopsin" evidence="8">
    <location>
        <begin position="20"/>
        <end position="264"/>
    </location>
</feature>
<reference evidence="9 10" key="1">
    <citation type="submission" date="2023-09" db="EMBL/GenBank/DDBJ databases">
        <title>Complete-Gapless Cercospora beticola genome.</title>
        <authorList>
            <person name="Wyatt N.A."/>
            <person name="Spanner R.E."/>
            <person name="Bolton M.D."/>
        </authorList>
    </citation>
    <scope>NUCLEOTIDE SEQUENCE [LARGE SCALE GENOMIC DNA]</scope>
    <source>
        <strain evidence="9">Cb09-40</strain>
    </source>
</reference>
<comment type="similarity">
    <text evidence="5">Belongs to the SAT4 family.</text>
</comment>
<feature type="transmembrane region" description="Helical" evidence="7">
    <location>
        <begin position="35"/>
        <end position="56"/>
    </location>
</feature>
<organism evidence="9 10">
    <name type="scientific">Cercospora beticola</name>
    <name type="common">Sugarbeet leaf spot fungus</name>
    <dbReference type="NCBI Taxonomy" id="122368"/>
    <lineage>
        <taxon>Eukaryota</taxon>
        <taxon>Fungi</taxon>
        <taxon>Dikarya</taxon>
        <taxon>Ascomycota</taxon>
        <taxon>Pezizomycotina</taxon>
        <taxon>Dothideomycetes</taxon>
        <taxon>Dothideomycetidae</taxon>
        <taxon>Mycosphaerellales</taxon>
        <taxon>Mycosphaerellaceae</taxon>
        <taxon>Cercospora</taxon>
    </lineage>
</organism>
<feature type="transmembrane region" description="Helical" evidence="7">
    <location>
        <begin position="199"/>
        <end position="224"/>
    </location>
</feature>
<evidence type="ECO:0000256" key="5">
    <source>
        <dbReference type="ARBA" id="ARBA00038359"/>
    </source>
</evidence>
<dbReference type="InterPro" id="IPR049326">
    <property type="entry name" value="Rhodopsin_dom_fungi"/>
</dbReference>
<feature type="compositionally biased region" description="Basic and acidic residues" evidence="6">
    <location>
        <begin position="355"/>
        <end position="364"/>
    </location>
</feature>
<evidence type="ECO:0000256" key="6">
    <source>
        <dbReference type="SAM" id="MobiDB-lite"/>
    </source>
</evidence>
<evidence type="ECO:0000259" key="8">
    <source>
        <dbReference type="Pfam" id="PF20684"/>
    </source>
</evidence>
<proteinExistence type="inferred from homology"/>
<dbReference type="PANTHER" id="PTHR33048:SF160">
    <property type="entry name" value="SAT4 FAMILY MEMBRANE PROTEIN"/>
    <property type="match status" value="1"/>
</dbReference>
<dbReference type="Pfam" id="PF20684">
    <property type="entry name" value="Fung_rhodopsin"/>
    <property type="match status" value="1"/>
</dbReference>
<keyword evidence="3 7" id="KW-1133">Transmembrane helix</keyword>
<feature type="transmembrane region" description="Helical" evidence="7">
    <location>
        <begin position="163"/>
        <end position="187"/>
    </location>
</feature>
<dbReference type="Proteomes" id="UP001302367">
    <property type="component" value="Chromosome 4"/>
</dbReference>